<organism evidence="8 9">
    <name type="scientific">Orchesella cincta</name>
    <name type="common">Springtail</name>
    <name type="synonym">Podura cincta</name>
    <dbReference type="NCBI Taxonomy" id="48709"/>
    <lineage>
        <taxon>Eukaryota</taxon>
        <taxon>Metazoa</taxon>
        <taxon>Ecdysozoa</taxon>
        <taxon>Arthropoda</taxon>
        <taxon>Hexapoda</taxon>
        <taxon>Collembola</taxon>
        <taxon>Entomobryomorpha</taxon>
        <taxon>Entomobryoidea</taxon>
        <taxon>Orchesellidae</taxon>
        <taxon>Orchesellinae</taxon>
        <taxon>Orchesella</taxon>
    </lineage>
</organism>
<dbReference type="Pfam" id="PF00096">
    <property type="entry name" value="zf-C2H2"/>
    <property type="match status" value="3"/>
</dbReference>
<evidence type="ECO:0000256" key="2">
    <source>
        <dbReference type="ARBA" id="ARBA00022737"/>
    </source>
</evidence>
<evidence type="ECO:0000256" key="3">
    <source>
        <dbReference type="ARBA" id="ARBA00022771"/>
    </source>
</evidence>
<evidence type="ECO:0000256" key="4">
    <source>
        <dbReference type="ARBA" id="ARBA00022833"/>
    </source>
</evidence>
<keyword evidence="9" id="KW-1185">Reference proteome</keyword>
<feature type="compositionally biased region" description="Acidic residues" evidence="6">
    <location>
        <begin position="180"/>
        <end position="202"/>
    </location>
</feature>
<feature type="domain" description="C2H2-type" evidence="7">
    <location>
        <begin position="628"/>
        <end position="656"/>
    </location>
</feature>
<accession>A0A1D2ME97</accession>
<evidence type="ECO:0000256" key="1">
    <source>
        <dbReference type="ARBA" id="ARBA00022723"/>
    </source>
</evidence>
<dbReference type="GO" id="GO:0008270">
    <property type="term" value="F:zinc ion binding"/>
    <property type="evidence" value="ECO:0007669"/>
    <property type="project" value="UniProtKB-KW"/>
</dbReference>
<evidence type="ECO:0000256" key="6">
    <source>
        <dbReference type="SAM" id="MobiDB-lite"/>
    </source>
</evidence>
<evidence type="ECO:0000259" key="7">
    <source>
        <dbReference type="PROSITE" id="PS50157"/>
    </source>
</evidence>
<dbReference type="Gene3D" id="3.30.160.60">
    <property type="entry name" value="Classic Zinc Finger"/>
    <property type="match status" value="5"/>
</dbReference>
<feature type="compositionally biased region" description="Polar residues" evidence="6">
    <location>
        <begin position="232"/>
        <end position="241"/>
    </location>
</feature>
<keyword evidence="2" id="KW-0677">Repeat</keyword>
<name>A0A1D2ME97_ORCCI</name>
<keyword evidence="1" id="KW-0479">Metal-binding</keyword>
<reference evidence="8 9" key="1">
    <citation type="journal article" date="2016" name="Genome Biol. Evol.">
        <title>Gene Family Evolution Reflects Adaptation to Soil Environmental Stressors in the Genome of the Collembolan Orchesella cincta.</title>
        <authorList>
            <person name="Faddeeva-Vakhrusheva A."/>
            <person name="Derks M.F."/>
            <person name="Anvar S.Y."/>
            <person name="Agamennone V."/>
            <person name="Suring W."/>
            <person name="Smit S."/>
            <person name="van Straalen N.M."/>
            <person name="Roelofs D."/>
        </authorList>
    </citation>
    <scope>NUCLEOTIDE SEQUENCE [LARGE SCALE GENOMIC DNA]</scope>
    <source>
        <tissue evidence="8">Mixed pool</tissue>
    </source>
</reference>
<dbReference type="Proteomes" id="UP000094527">
    <property type="component" value="Unassembled WGS sequence"/>
</dbReference>
<proteinExistence type="predicted"/>
<feature type="region of interest" description="Disordered" evidence="6">
    <location>
        <begin position="1"/>
        <end position="23"/>
    </location>
</feature>
<dbReference type="PANTHER" id="PTHR24379">
    <property type="entry name" value="KRAB AND ZINC FINGER DOMAIN-CONTAINING"/>
    <property type="match status" value="1"/>
</dbReference>
<dbReference type="SMART" id="SM00355">
    <property type="entry name" value="ZnF_C2H2"/>
    <property type="match status" value="10"/>
</dbReference>
<evidence type="ECO:0000313" key="9">
    <source>
        <dbReference type="Proteomes" id="UP000094527"/>
    </source>
</evidence>
<feature type="domain" description="C2H2-type" evidence="7">
    <location>
        <begin position="453"/>
        <end position="481"/>
    </location>
</feature>
<feature type="region of interest" description="Disordered" evidence="6">
    <location>
        <begin position="180"/>
        <end position="219"/>
    </location>
</feature>
<dbReference type="PROSITE" id="PS00028">
    <property type="entry name" value="ZINC_FINGER_C2H2_1"/>
    <property type="match status" value="6"/>
</dbReference>
<protein>
    <submittedName>
        <fullName evidence="8">Putative zinc finger protein</fullName>
    </submittedName>
</protein>
<evidence type="ECO:0000313" key="8">
    <source>
        <dbReference type="EMBL" id="ODM91347.1"/>
    </source>
</evidence>
<feature type="compositionally biased region" description="Acidic residues" evidence="6">
    <location>
        <begin position="300"/>
        <end position="322"/>
    </location>
</feature>
<feature type="domain" description="C2H2-type" evidence="7">
    <location>
        <begin position="688"/>
        <end position="711"/>
    </location>
</feature>
<gene>
    <name evidence="8" type="ORF">Ocin01_15334</name>
</gene>
<dbReference type="OrthoDB" id="6077919at2759"/>
<sequence length="729" mass="84004">MKKSIPSGDDVEGTKRFGEGSSSGSQAKFLLLLTRYLKFQDFVEGRYEVPLSELRLCWDCSRLGDSFCELFLQLEALQLQLNWKLRRMCERISTSDQTPVRLNQFQKQFECPNGSPNKSRKEVDEQRNLQALGKDIQNLRKELLHHCELNLNPGQQPTPKVVLKRTPPEKRVIKIVTVQDDEAAAENEPEILDENDDADYGDDDHFAESGMEVDLDGYSCPTIKQEDRITGTGNEFASSLPPQEDAEATAAPIPTRKSRRILLKRSTAFEKQSKVLSHSQSHHQDEVDENTEELNAPLENESDGDYDVVQENSEDDEEDDQTPETSIVKPNTQKWTRPDMLPSTKCEVCQQSSISEAAVEKHRVLTHKLTKFLRCQGCGLNFSSFDSLRNHRSNPNIAQCFIKTIKFLEPASKSEFPRYFTGSENKFCPKEGCYEIFTHDQHLEIHLKTHGEWSCLHCEMKFEKAHHLAFHEVTTHNEEDSQTTDSSGETSYKCNRCVSKKKYRKRWLLFHFLTKHLGISKVPENSEVRNQCPICKRIFHVHMQKKELELHIKVEHEVDGLDPSKDVSLFGVRKGFRLSSDLRYHCRKVHQGSGLVGNHQCNLCNENFTMEYMLESHMRMHARREKSFPCKECGKVFPRADTLRRHVQSKHEPEETMPYCCDHCGKMFGRKDRLVQHARTHLTQSESFDCHLCGATFRQESKLKSHMEKMHETALESGSNIILQLNADD</sequence>
<feature type="compositionally biased region" description="Polar residues" evidence="6">
    <location>
        <begin position="323"/>
        <end position="335"/>
    </location>
</feature>
<dbReference type="InterPro" id="IPR013087">
    <property type="entry name" value="Znf_C2H2_type"/>
</dbReference>
<feature type="region of interest" description="Disordered" evidence="6">
    <location>
        <begin position="271"/>
        <end position="338"/>
    </location>
</feature>
<dbReference type="SUPFAM" id="SSF57667">
    <property type="entry name" value="beta-beta-alpha zinc fingers"/>
    <property type="match status" value="2"/>
</dbReference>
<evidence type="ECO:0000256" key="5">
    <source>
        <dbReference type="PROSITE-ProRule" id="PRU00042"/>
    </source>
</evidence>
<keyword evidence="3 5" id="KW-0863">Zinc-finger</keyword>
<dbReference type="PROSITE" id="PS50157">
    <property type="entry name" value="ZINC_FINGER_C2H2_2"/>
    <property type="match status" value="5"/>
</dbReference>
<dbReference type="STRING" id="48709.A0A1D2ME97"/>
<dbReference type="EMBL" id="LJIJ01001586">
    <property type="protein sequence ID" value="ODM91347.1"/>
    <property type="molecule type" value="Genomic_DNA"/>
</dbReference>
<dbReference type="OMA" id="MCERIST"/>
<comment type="caution">
    <text evidence="8">The sequence shown here is derived from an EMBL/GenBank/DDBJ whole genome shotgun (WGS) entry which is preliminary data.</text>
</comment>
<dbReference type="InterPro" id="IPR036236">
    <property type="entry name" value="Znf_C2H2_sf"/>
</dbReference>
<feature type="domain" description="C2H2-type" evidence="7">
    <location>
        <begin position="659"/>
        <end position="686"/>
    </location>
</feature>
<feature type="region of interest" description="Disordered" evidence="6">
    <location>
        <begin position="232"/>
        <end position="259"/>
    </location>
</feature>
<dbReference type="PANTHER" id="PTHR24379:SF127">
    <property type="entry name" value="BLOODY FINGERS-RELATED"/>
    <property type="match status" value="1"/>
</dbReference>
<keyword evidence="4" id="KW-0862">Zinc</keyword>
<feature type="domain" description="C2H2-type" evidence="7">
    <location>
        <begin position="599"/>
        <end position="626"/>
    </location>
</feature>
<dbReference type="AlphaFoldDB" id="A0A1D2ME97"/>